<accession>A0A085MPN7</accession>
<name>A0A085MPN7_9BILA</name>
<organism evidence="1">
    <name type="scientific">Trichuris suis</name>
    <name type="common">pig whipworm</name>
    <dbReference type="NCBI Taxonomy" id="68888"/>
    <lineage>
        <taxon>Eukaryota</taxon>
        <taxon>Metazoa</taxon>
        <taxon>Ecdysozoa</taxon>
        <taxon>Nematoda</taxon>
        <taxon>Enoplea</taxon>
        <taxon>Dorylaimia</taxon>
        <taxon>Trichinellida</taxon>
        <taxon>Trichuridae</taxon>
        <taxon>Trichuris</taxon>
    </lineage>
</organism>
<dbReference type="AlphaFoldDB" id="A0A085MPN7"/>
<proteinExistence type="predicted"/>
<protein>
    <recommendedName>
        <fullName evidence="2">DDE-1 domain-containing protein</fullName>
    </recommendedName>
</protein>
<gene>
    <name evidence="1" type="ORF">M514_28638</name>
</gene>
<reference evidence="1" key="1">
    <citation type="journal article" date="2014" name="Nat. Genet.">
        <title>Genome and transcriptome of the porcine whipworm Trichuris suis.</title>
        <authorList>
            <person name="Jex A.R."/>
            <person name="Nejsum P."/>
            <person name="Schwarz E.M."/>
            <person name="Hu L."/>
            <person name="Young N.D."/>
            <person name="Hall R.S."/>
            <person name="Korhonen P.K."/>
            <person name="Liao S."/>
            <person name="Thamsborg S."/>
            <person name="Xia J."/>
            <person name="Xu P."/>
            <person name="Wang S."/>
            <person name="Scheerlinck J.P."/>
            <person name="Hofmann A."/>
            <person name="Sternberg P.W."/>
            <person name="Wang J."/>
            <person name="Gasser R.B."/>
        </authorList>
    </citation>
    <scope>NUCLEOTIDE SEQUENCE [LARGE SCALE GENOMIC DNA]</scope>
    <source>
        <strain evidence="1">DCEP-RM93F</strain>
    </source>
</reference>
<dbReference type="Proteomes" id="UP000030758">
    <property type="component" value="Unassembled WGS sequence"/>
</dbReference>
<evidence type="ECO:0008006" key="2">
    <source>
        <dbReference type="Google" id="ProtNLM"/>
    </source>
</evidence>
<evidence type="ECO:0000313" key="1">
    <source>
        <dbReference type="EMBL" id="KFD59183.1"/>
    </source>
</evidence>
<dbReference type="EMBL" id="KL368692">
    <property type="protein sequence ID" value="KFD59183.1"/>
    <property type="molecule type" value="Genomic_DNA"/>
</dbReference>
<sequence length="70" mass="7946">MDAVDVKWSEDLHSRGCIRAPSLEVLCEFVINAWKKIKADTVMKSFRKCYIYKASEGGEDVDLSDIDESC</sequence>